<accession>A0A422N650</accession>
<feature type="region of interest" description="Disordered" evidence="1">
    <location>
        <begin position="1"/>
        <end position="57"/>
    </location>
</feature>
<dbReference type="Proteomes" id="UP000284403">
    <property type="component" value="Unassembled WGS sequence"/>
</dbReference>
<dbReference type="GeneID" id="40322323"/>
<gene>
    <name evidence="2" type="ORF">Tco025E_08712</name>
</gene>
<evidence type="ECO:0000313" key="2">
    <source>
        <dbReference type="EMBL" id="RNF00935.1"/>
    </source>
</evidence>
<sequence>MGADAPGSTHSPADPTATCTPEEASLLPRQASAARERTPLPPLASSPPLPMSPPSLDITRLTAGIARKLREELLEQMVREFNTRFLQLQTELTAHLATFDARLASLQVALQYPQRGCRRSMSRAPSSQEGPQSRQRSESRGGSPAPTRPGGAGAQGRRCL</sequence>
<proteinExistence type="predicted"/>
<dbReference type="AlphaFoldDB" id="A0A422N650"/>
<name>A0A422N650_9TRYP</name>
<evidence type="ECO:0000256" key="1">
    <source>
        <dbReference type="SAM" id="MobiDB-lite"/>
    </source>
</evidence>
<feature type="compositionally biased region" description="Low complexity" evidence="1">
    <location>
        <begin position="125"/>
        <end position="144"/>
    </location>
</feature>
<dbReference type="EMBL" id="MKKU01000854">
    <property type="protein sequence ID" value="RNF00935.1"/>
    <property type="molecule type" value="Genomic_DNA"/>
</dbReference>
<keyword evidence="3" id="KW-1185">Reference proteome</keyword>
<feature type="region of interest" description="Disordered" evidence="1">
    <location>
        <begin position="116"/>
        <end position="160"/>
    </location>
</feature>
<protein>
    <submittedName>
        <fullName evidence="2">Uncharacterized protein</fullName>
    </submittedName>
</protein>
<dbReference type="RefSeq" id="XP_029224349.1">
    <property type="nucleotide sequence ID" value="XM_029375555.1"/>
</dbReference>
<evidence type="ECO:0000313" key="3">
    <source>
        <dbReference type="Proteomes" id="UP000284403"/>
    </source>
</evidence>
<comment type="caution">
    <text evidence="2">The sequence shown here is derived from an EMBL/GenBank/DDBJ whole genome shotgun (WGS) entry which is preliminary data.</text>
</comment>
<feature type="compositionally biased region" description="Pro residues" evidence="1">
    <location>
        <begin position="39"/>
        <end position="53"/>
    </location>
</feature>
<organism evidence="2 3">
    <name type="scientific">Trypanosoma conorhini</name>
    <dbReference type="NCBI Taxonomy" id="83891"/>
    <lineage>
        <taxon>Eukaryota</taxon>
        <taxon>Discoba</taxon>
        <taxon>Euglenozoa</taxon>
        <taxon>Kinetoplastea</taxon>
        <taxon>Metakinetoplastina</taxon>
        <taxon>Trypanosomatida</taxon>
        <taxon>Trypanosomatidae</taxon>
        <taxon>Trypanosoma</taxon>
    </lineage>
</organism>
<reference evidence="2 3" key="1">
    <citation type="journal article" date="2018" name="BMC Genomics">
        <title>Genomic comparison of Trypanosoma conorhini and Trypanosoma rangeli to Trypanosoma cruzi strains of high and low virulence.</title>
        <authorList>
            <person name="Bradwell K.R."/>
            <person name="Koparde V.N."/>
            <person name="Matveyev A.V."/>
            <person name="Serrano M.G."/>
            <person name="Alves J.M."/>
            <person name="Parikh H."/>
            <person name="Huang B."/>
            <person name="Lee V."/>
            <person name="Espinosa-Alvarez O."/>
            <person name="Ortiz P.A."/>
            <person name="Costa-Martins A.G."/>
            <person name="Teixeira M.M."/>
            <person name="Buck G.A."/>
        </authorList>
    </citation>
    <scope>NUCLEOTIDE SEQUENCE [LARGE SCALE GENOMIC DNA]</scope>
    <source>
        <strain evidence="2 3">025E</strain>
    </source>
</reference>